<dbReference type="InterPro" id="IPR003154">
    <property type="entry name" value="S1/P1nuclease"/>
</dbReference>
<dbReference type="Gene3D" id="1.10.575.10">
    <property type="entry name" value="P1 Nuclease"/>
    <property type="match status" value="1"/>
</dbReference>
<evidence type="ECO:0000256" key="2">
    <source>
        <dbReference type="ARBA" id="ARBA00022722"/>
    </source>
</evidence>
<organism evidence="8 9">
    <name type="scientific">Ganoderma sinense ZZ0214-1</name>
    <dbReference type="NCBI Taxonomy" id="1077348"/>
    <lineage>
        <taxon>Eukaryota</taxon>
        <taxon>Fungi</taxon>
        <taxon>Dikarya</taxon>
        <taxon>Basidiomycota</taxon>
        <taxon>Agaricomycotina</taxon>
        <taxon>Agaricomycetes</taxon>
        <taxon>Polyporales</taxon>
        <taxon>Polyporaceae</taxon>
        <taxon>Ganoderma</taxon>
    </lineage>
</organism>
<evidence type="ECO:0000256" key="5">
    <source>
        <dbReference type="ARBA" id="ARBA00022801"/>
    </source>
</evidence>
<evidence type="ECO:0000256" key="4">
    <source>
        <dbReference type="ARBA" id="ARBA00022759"/>
    </source>
</evidence>
<accession>A0A2G8SFM3</accession>
<dbReference type="GO" id="GO:0006308">
    <property type="term" value="P:DNA catabolic process"/>
    <property type="evidence" value="ECO:0007669"/>
    <property type="project" value="InterPro"/>
</dbReference>
<gene>
    <name evidence="8" type="ORF">GSI_05200</name>
</gene>
<evidence type="ECO:0000256" key="7">
    <source>
        <dbReference type="ARBA" id="ARBA00023180"/>
    </source>
</evidence>
<reference evidence="8 9" key="1">
    <citation type="journal article" date="2015" name="Sci. Rep.">
        <title>Chromosome-level genome map provides insights into diverse defense mechanisms in the medicinal fungus Ganoderma sinense.</title>
        <authorList>
            <person name="Zhu Y."/>
            <person name="Xu J."/>
            <person name="Sun C."/>
            <person name="Zhou S."/>
            <person name="Xu H."/>
            <person name="Nelson D.R."/>
            <person name="Qian J."/>
            <person name="Song J."/>
            <person name="Luo H."/>
            <person name="Xiang L."/>
            <person name="Li Y."/>
            <person name="Xu Z."/>
            <person name="Ji A."/>
            <person name="Wang L."/>
            <person name="Lu S."/>
            <person name="Hayward A."/>
            <person name="Sun W."/>
            <person name="Li X."/>
            <person name="Schwartz D.C."/>
            <person name="Wang Y."/>
            <person name="Chen S."/>
        </authorList>
    </citation>
    <scope>NUCLEOTIDE SEQUENCE [LARGE SCALE GENOMIC DNA]</scope>
    <source>
        <strain evidence="8 9">ZZ0214-1</strain>
    </source>
</reference>
<name>A0A2G8SFM3_9APHY</name>
<comment type="similarity">
    <text evidence="1">Belongs to the nuclease type I family.</text>
</comment>
<keyword evidence="6" id="KW-1015">Disulfide bond</keyword>
<dbReference type="GO" id="GO:0003676">
    <property type="term" value="F:nucleic acid binding"/>
    <property type="evidence" value="ECO:0007669"/>
    <property type="project" value="InterPro"/>
</dbReference>
<evidence type="ECO:0000256" key="3">
    <source>
        <dbReference type="ARBA" id="ARBA00022723"/>
    </source>
</evidence>
<dbReference type="PANTHER" id="PTHR33146:SF26">
    <property type="entry name" value="ENDONUCLEASE 4"/>
    <property type="match status" value="1"/>
</dbReference>
<comment type="caution">
    <text evidence="8">The sequence shown here is derived from an EMBL/GenBank/DDBJ whole genome shotgun (WGS) entry which is preliminary data.</text>
</comment>
<keyword evidence="9" id="KW-1185">Reference proteome</keyword>
<dbReference type="GO" id="GO:0046872">
    <property type="term" value="F:metal ion binding"/>
    <property type="evidence" value="ECO:0007669"/>
    <property type="project" value="UniProtKB-KW"/>
</dbReference>
<dbReference type="OrthoDB" id="441446at2759"/>
<dbReference type="EMBL" id="AYKW01000010">
    <property type="protein sequence ID" value="PIL32497.1"/>
    <property type="molecule type" value="Genomic_DNA"/>
</dbReference>
<dbReference type="AlphaFoldDB" id="A0A2G8SFM3"/>
<proteinExistence type="inferred from homology"/>
<protein>
    <submittedName>
        <fullName evidence="8">Uncharacterized protein</fullName>
    </submittedName>
</protein>
<dbReference type="Pfam" id="PF02265">
    <property type="entry name" value="S1-P1_nuclease"/>
    <property type="match status" value="1"/>
</dbReference>
<keyword evidence="5" id="KW-0378">Hydrolase</keyword>
<keyword evidence="2" id="KW-0540">Nuclease</keyword>
<dbReference type="InterPro" id="IPR008947">
    <property type="entry name" value="PLipase_C/P1_nuclease_dom_sf"/>
</dbReference>
<dbReference type="GO" id="GO:0004519">
    <property type="term" value="F:endonuclease activity"/>
    <property type="evidence" value="ECO:0007669"/>
    <property type="project" value="UniProtKB-KW"/>
</dbReference>
<evidence type="ECO:0000313" key="9">
    <source>
        <dbReference type="Proteomes" id="UP000230002"/>
    </source>
</evidence>
<evidence type="ECO:0000313" key="8">
    <source>
        <dbReference type="EMBL" id="PIL32497.1"/>
    </source>
</evidence>
<sequence length="154" mass="17287">MVEKNINDNHSGDVGTYAADLVNEIKLQTGTYKSKTSDWLSCTSTTEPVSKRFFLTKPPTLEDEVRRLLPSDDESVEELERRATVTPLECPLEWARESNAYCCSTVFTYTSGEDLCTSSYYTNAVPVIDLQLAKQGYRLAAWLNVIFDGDTNLP</sequence>
<dbReference type="SUPFAM" id="SSF48537">
    <property type="entry name" value="Phospholipase C/P1 nuclease"/>
    <property type="match status" value="1"/>
</dbReference>
<dbReference type="GO" id="GO:0016788">
    <property type="term" value="F:hydrolase activity, acting on ester bonds"/>
    <property type="evidence" value="ECO:0007669"/>
    <property type="project" value="InterPro"/>
</dbReference>
<keyword evidence="3" id="KW-0479">Metal-binding</keyword>
<dbReference type="PANTHER" id="PTHR33146">
    <property type="entry name" value="ENDONUCLEASE 4"/>
    <property type="match status" value="1"/>
</dbReference>
<dbReference type="STRING" id="1077348.A0A2G8SFM3"/>
<evidence type="ECO:0000256" key="6">
    <source>
        <dbReference type="ARBA" id="ARBA00023157"/>
    </source>
</evidence>
<keyword evidence="4" id="KW-0255">Endonuclease</keyword>
<evidence type="ECO:0000256" key="1">
    <source>
        <dbReference type="ARBA" id="ARBA00009547"/>
    </source>
</evidence>
<keyword evidence="7" id="KW-0325">Glycoprotein</keyword>
<dbReference type="Proteomes" id="UP000230002">
    <property type="component" value="Unassembled WGS sequence"/>
</dbReference>